<proteinExistence type="predicted"/>
<sequence length="81" mass="9590">MIKNENTLYRHISGLIRNARKEKKISGAEMAKKLGISQQQYSRYERGVNNLKLWNLLRIIKILNIEIKEIIDHIDNDELDK</sequence>
<dbReference type="GO" id="GO:0003677">
    <property type="term" value="F:DNA binding"/>
    <property type="evidence" value="ECO:0007669"/>
    <property type="project" value="UniProtKB-KW"/>
</dbReference>
<dbReference type="AlphaFoldDB" id="A0A9Q8Q1Y7"/>
<evidence type="ECO:0000256" key="1">
    <source>
        <dbReference type="ARBA" id="ARBA00023125"/>
    </source>
</evidence>
<keyword evidence="1" id="KW-0238">DNA-binding</keyword>
<gene>
    <name evidence="2" type="ORF">MNY72_12785</name>
</gene>
<dbReference type="RefSeq" id="WP_047256650.1">
    <property type="nucleotide sequence ID" value="NZ_CAWMFK010000026.1"/>
</dbReference>
<name>A0A9Q8Q1Y7_9GAMM</name>
<dbReference type="SMART" id="SM00530">
    <property type="entry name" value="HTH_XRE"/>
    <property type="match status" value="1"/>
</dbReference>
<dbReference type="PANTHER" id="PTHR46558">
    <property type="entry name" value="TRACRIPTIONAL REGULATORY PROTEIN-RELATED-RELATED"/>
    <property type="match status" value="1"/>
</dbReference>
<evidence type="ECO:0000313" key="2">
    <source>
        <dbReference type="EMBL" id="UNH30208.1"/>
    </source>
</evidence>
<dbReference type="Pfam" id="PF01381">
    <property type="entry name" value="HTH_3"/>
    <property type="match status" value="1"/>
</dbReference>
<dbReference type="Proteomes" id="UP000829116">
    <property type="component" value="Chromosome"/>
</dbReference>
<reference evidence="2" key="1">
    <citation type="submission" date="2022-03" db="EMBL/GenBank/DDBJ databases">
        <title>ESBL-producing Moellerella wisconsensis and Escherichia marmotae isolated from wild game meat.</title>
        <authorList>
            <person name="Biggel M."/>
        </authorList>
    </citation>
    <scope>NUCLEOTIDE SEQUENCE</scope>
    <source>
        <strain evidence="2">W51</strain>
    </source>
</reference>
<organism evidence="2 3">
    <name type="scientific">Moellerella wisconsensis</name>
    <dbReference type="NCBI Taxonomy" id="158849"/>
    <lineage>
        <taxon>Bacteria</taxon>
        <taxon>Pseudomonadati</taxon>
        <taxon>Pseudomonadota</taxon>
        <taxon>Gammaproteobacteria</taxon>
        <taxon>Enterobacterales</taxon>
        <taxon>Morganellaceae</taxon>
        <taxon>Moellerella</taxon>
    </lineage>
</organism>
<protein>
    <submittedName>
        <fullName evidence="2">Helix-turn-helix domain-containing protein</fullName>
    </submittedName>
</protein>
<dbReference type="PANTHER" id="PTHR46558:SF11">
    <property type="entry name" value="HTH-TYPE TRANSCRIPTIONAL REGULATOR XRE"/>
    <property type="match status" value="1"/>
</dbReference>
<dbReference type="Gene3D" id="1.10.260.40">
    <property type="entry name" value="lambda repressor-like DNA-binding domains"/>
    <property type="match status" value="1"/>
</dbReference>
<dbReference type="PROSITE" id="PS50943">
    <property type="entry name" value="HTH_CROC1"/>
    <property type="match status" value="1"/>
</dbReference>
<accession>A0A9Q8Q1Y7</accession>
<dbReference type="EMBL" id="CP093245">
    <property type="protein sequence ID" value="UNH30208.1"/>
    <property type="molecule type" value="Genomic_DNA"/>
</dbReference>
<evidence type="ECO:0000313" key="3">
    <source>
        <dbReference type="Proteomes" id="UP000829116"/>
    </source>
</evidence>
<dbReference type="InterPro" id="IPR010982">
    <property type="entry name" value="Lambda_DNA-bd_dom_sf"/>
</dbReference>
<dbReference type="SUPFAM" id="SSF47413">
    <property type="entry name" value="lambda repressor-like DNA-binding domains"/>
    <property type="match status" value="1"/>
</dbReference>
<dbReference type="InterPro" id="IPR001387">
    <property type="entry name" value="Cro/C1-type_HTH"/>
</dbReference>
<dbReference type="CDD" id="cd00093">
    <property type="entry name" value="HTH_XRE"/>
    <property type="match status" value="1"/>
</dbReference>